<evidence type="ECO:0000256" key="1">
    <source>
        <dbReference type="SAM" id="MobiDB-lite"/>
    </source>
</evidence>
<feature type="signal peptide" evidence="2">
    <location>
        <begin position="1"/>
        <end position="23"/>
    </location>
</feature>
<comment type="caution">
    <text evidence="4">The sequence shown here is derived from an EMBL/GenBank/DDBJ whole genome shotgun (WGS) entry which is preliminary data.</text>
</comment>
<dbReference type="Gene3D" id="1.10.720.30">
    <property type="entry name" value="SAP domain"/>
    <property type="match status" value="1"/>
</dbReference>
<dbReference type="InterPro" id="IPR003034">
    <property type="entry name" value="SAP_dom"/>
</dbReference>
<feature type="domain" description="SAP" evidence="3">
    <location>
        <begin position="216"/>
        <end position="250"/>
    </location>
</feature>
<accession>A0A835ZA07</accession>
<dbReference type="EMBL" id="JAFCMP010000053">
    <property type="protein sequence ID" value="KAG5189331.1"/>
    <property type="molecule type" value="Genomic_DNA"/>
</dbReference>
<keyword evidence="2" id="KW-0732">Signal</keyword>
<dbReference type="InterPro" id="IPR036361">
    <property type="entry name" value="SAP_dom_sf"/>
</dbReference>
<evidence type="ECO:0000313" key="5">
    <source>
        <dbReference type="Proteomes" id="UP000664859"/>
    </source>
</evidence>
<organism evidence="4 5">
    <name type="scientific">Tribonema minus</name>
    <dbReference type="NCBI Taxonomy" id="303371"/>
    <lineage>
        <taxon>Eukaryota</taxon>
        <taxon>Sar</taxon>
        <taxon>Stramenopiles</taxon>
        <taxon>Ochrophyta</taxon>
        <taxon>PX clade</taxon>
        <taxon>Xanthophyceae</taxon>
        <taxon>Tribonematales</taxon>
        <taxon>Tribonemataceae</taxon>
        <taxon>Tribonema</taxon>
    </lineage>
</organism>
<dbReference type="SMART" id="SM00513">
    <property type="entry name" value="SAP"/>
    <property type="match status" value="1"/>
</dbReference>
<dbReference type="PROSITE" id="PS50800">
    <property type="entry name" value="SAP"/>
    <property type="match status" value="1"/>
</dbReference>
<proteinExistence type="predicted"/>
<feature type="chain" id="PRO_5032858198" description="SAP domain-containing protein" evidence="2">
    <location>
        <begin position="24"/>
        <end position="304"/>
    </location>
</feature>
<feature type="compositionally biased region" description="Low complexity" evidence="1">
    <location>
        <begin position="103"/>
        <end position="113"/>
    </location>
</feature>
<dbReference type="Pfam" id="PF02037">
    <property type="entry name" value="SAP"/>
    <property type="match status" value="1"/>
</dbReference>
<name>A0A835ZA07_9STRA</name>
<evidence type="ECO:0000259" key="3">
    <source>
        <dbReference type="PROSITE" id="PS50800"/>
    </source>
</evidence>
<sequence>MEAPGRKVLALGLLLGSAPTAQSFAPPPPCSSSSSSQAAHHHLALEHQHHRAAALTLYSSKRRPAPGDDDDFEVMPVRGPMLGPPPPPPRSDRGTVGGRGQRPRPQQQQLQQDGGRRFANEVIDRSGDRQGRGGGGGGRGGAGGRGAGSANAAVKAWQSGAVLLPRGGRGGGGGRRDANGVPWYLQEVQDQGLDTLGDYAPWWRDNRDPAAAFAALRGLKVEELKRELSARGLPVAGRKDELLERLRAALERHSMGDDGFVAAPVCAEADGAPLPKCFPAAYEDVYHAHGAAGHDESVPLDAPR</sequence>
<evidence type="ECO:0000313" key="4">
    <source>
        <dbReference type="EMBL" id="KAG5189331.1"/>
    </source>
</evidence>
<evidence type="ECO:0000256" key="2">
    <source>
        <dbReference type="SAM" id="SignalP"/>
    </source>
</evidence>
<keyword evidence="5" id="KW-1185">Reference proteome</keyword>
<dbReference type="Proteomes" id="UP000664859">
    <property type="component" value="Unassembled WGS sequence"/>
</dbReference>
<dbReference type="SUPFAM" id="SSF68906">
    <property type="entry name" value="SAP domain"/>
    <property type="match status" value="1"/>
</dbReference>
<feature type="compositionally biased region" description="Gly residues" evidence="1">
    <location>
        <begin position="132"/>
        <end position="147"/>
    </location>
</feature>
<reference evidence="4" key="1">
    <citation type="submission" date="2021-02" db="EMBL/GenBank/DDBJ databases">
        <title>First Annotated Genome of the Yellow-green Alga Tribonema minus.</title>
        <authorList>
            <person name="Mahan K.M."/>
        </authorList>
    </citation>
    <scope>NUCLEOTIDE SEQUENCE</scope>
    <source>
        <strain evidence="4">UTEX B ZZ1240</strain>
    </source>
</reference>
<dbReference type="AlphaFoldDB" id="A0A835ZA07"/>
<feature type="region of interest" description="Disordered" evidence="1">
    <location>
        <begin position="19"/>
        <end position="151"/>
    </location>
</feature>
<gene>
    <name evidence="4" type="ORF">JKP88DRAFT_302262</name>
</gene>
<feature type="compositionally biased region" description="Basic and acidic residues" evidence="1">
    <location>
        <begin position="114"/>
        <end position="131"/>
    </location>
</feature>
<protein>
    <recommendedName>
        <fullName evidence="3">SAP domain-containing protein</fullName>
    </recommendedName>
</protein>